<organism evidence="2 3">
    <name type="scientific">Spiroplasma apis B31</name>
    <dbReference type="NCBI Taxonomy" id="1276258"/>
    <lineage>
        <taxon>Bacteria</taxon>
        <taxon>Bacillati</taxon>
        <taxon>Mycoplasmatota</taxon>
        <taxon>Mollicutes</taxon>
        <taxon>Entomoplasmatales</taxon>
        <taxon>Spiroplasmataceae</taxon>
        <taxon>Spiroplasma</taxon>
    </lineage>
</organism>
<dbReference type="eggNOG" id="ENOG502ZHDT">
    <property type="taxonomic scope" value="Bacteria"/>
</dbReference>
<accession>V5RI97</accession>
<reference evidence="2 3" key="1">
    <citation type="journal article" date="2014" name="Genome Announc.">
        <title>Complete Genome Sequence of Spiroplasma apis B31T (ATCC 33834), a Bacterium Associated with May Disease of Honeybees (Apis mellifera).</title>
        <authorList>
            <person name="Ku C."/>
            <person name="Lo W.S."/>
            <person name="Chen L.L."/>
            <person name="Kuo C.H."/>
        </authorList>
    </citation>
    <scope>NUCLEOTIDE SEQUENCE [LARGE SCALE GENOMIC DNA]</scope>
    <source>
        <strain evidence="2">B31</strain>
    </source>
</reference>
<evidence type="ECO:0000256" key="1">
    <source>
        <dbReference type="SAM" id="Phobius"/>
    </source>
</evidence>
<feature type="transmembrane region" description="Helical" evidence="1">
    <location>
        <begin position="495"/>
        <end position="516"/>
    </location>
</feature>
<dbReference type="STRING" id="1276258.SAPIS_v1c03420"/>
<dbReference type="KEGG" id="sapi:SAPIS_v1c03420"/>
<dbReference type="InterPro" id="IPR059214">
    <property type="entry name" value="MSC_0882-like"/>
</dbReference>
<dbReference type="InterPro" id="IPR023298">
    <property type="entry name" value="ATPase_P-typ_TM_dom_sf"/>
</dbReference>
<keyword evidence="3" id="KW-1185">Reference proteome</keyword>
<dbReference type="AlphaFoldDB" id="V5RI97"/>
<proteinExistence type="predicted"/>
<dbReference type="NCBIfam" id="NF045846">
    <property type="entry name" value="MSC0882_dom"/>
    <property type="match status" value="1"/>
</dbReference>
<dbReference type="EMBL" id="CP006682">
    <property type="protein sequence ID" value="AHB36188.1"/>
    <property type="molecule type" value="Genomic_DNA"/>
</dbReference>
<feature type="transmembrane region" description="Helical" evidence="1">
    <location>
        <begin position="331"/>
        <end position="355"/>
    </location>
</feature>
<keyword evidence="1" id="KW-0812">Transmembrane</keyword>
<dbReference type="SUPFAM" id="SSF81665">
    <property type="entry name" value="Calcium ATPase, transmembrane domain M"/>
    <property type="match status" value="1"/>
</dbReference>
<dbReference type="HOGENOM" id="CLU_537357_0_0_14"/>
<evidence type="ECO:0008006" key="4">
    <source>
        <dbReference type="Google" id="ProtNLM"/>
    </source>
</evidence>
<feature type="transmembrane region" description="Helical" evidence="1">
    <location>
        <begin position="289"/>
        <end position="311"/>
    </location>
</feature>
<evidence type="ECO:0000313" key="2">
    <source>
        <dbReference type="EMBL" id="AHB36188.1"/>
    </source>
</evidence>
<keyword evidence="1" id="KW-1133">Transmembrane helix</keyword>
<dbReference type="OrthoDB" id="387367at2"/>
<name>V5RI97_SPIAP</name>
<dbReference type="PATRIC" id="fig|1276258.3.peg.339"/>
<gene>
    <name evidence="2" type="ORF">SAPIS_v1c03420</name>
</gene>
<keyword evidence="1" id="KW-0472">Membrane</keyword>
<protein>
    <recommendedName>
        <fullName evidence="4">Transmembrane protein</fullName>
    </recommendedName>
</protein>
<evidence type="ECO:0000313" key="3">
    <source>
        <dbReference type="Proteomes" id="UP000018550"/>
    </source>
</evidence>
<sequence>MSLFNVFKSTVDKESKNQHNNVGAFDVNSNNGYGFNQNIQQFNNSTPQFNSTFNNELANYQNGLVNQKNMTDGYYLPRNNTSREKEVDTYNKQFNASQQYANVNQMTPPSNYQNANIQNLNYEPYNYYQPRQDVYGGQIPPRPVEENYNFYNNEASILQKNDYNPNNYAQNVPYQNRYVQDDIYHNQLQPNLIYGAQPQFQPNFPEQIRYDSQHYAANNMNYGYKEFTNNRQFYNQNNQYVYNQNYNNNMQPSNNYNQYNDLSYKARMKKANIIPAAIGREIRSEKLRIFALFLLGTIGIIVTSFMLAIYYKTIGVKDSKWLGFNYEKVMYPFFSIFFLIISICFFGISTSDYTLLHSNVKKYEQGLLYGIEKVPYFITRNYRSLLSRSIYINWIAFSTYICGSISLGILYGFQAMHDSDKPLHFFFWEIGKVTKSFSSDITVNIIVLLVMLSAHILNIITSRSRKNNIISYYGYEIIPQQEITKIKKRANRRCLIIFCVTMALILFVIVIPWLIFRKKKGLSLKPWAAK</sequence>
<feature type="transmembrane region" description="Helical" evidence="1">
    <location>
        <begin position="441"/>
        <end position="460"/>
    </location>
</feature>
<dbReference type="RefSeq" id="WP_023789122.1">
    <property type="nucleotide sequence ID" value="NC_022998.1"/>
</dbReference>
<dbReference type="Proteomes" id="UP000018550">
    <property type="component" value="Chromosome"/>
</dbReference>
<feature type="transmembrane region" description="Helical" evidence="1">
    <location>
        <begin position="390"/>
        <end position="413"/>
    </location>
</feature>